<dbReference type="GO" id="GO:0000462">
    <property type="term" value="P:maturation of SSU-rRNA from tricistronic rRNA transcript (SSU-rRNA, 5.8S rRNA, LSU-rRNA)"/>
    <property type="evidence" value="ECO:0007669"/>
    <property type="project" value="TreeGrafter"/>
</dbReference>
<keyword evidence="4 7" id="KW-0698">rRNA processing</keyword>
<dbReference type="GO" id="GO:0030686">
    <property type="term" value="C:90S preribosome"/>
    <property type="evidence" value="ECO:0007669"/>
    <property type="project" value="TreeGrafter"/>
</dbReference>
<comment type="similarity">
    <text evidence="2 7">Belongs to the HEATR1/UTP10 family.</text>
</comment>
<dbReference type="PANTHER" id="PTHR13457">
    <property type="entry name" value="BAP28"/>
    <property type="match status" value="1"/>
</dbReference>
<dbReference type="GO" id="GO:0032040">
    <property type="term" value="C:small-subunit processome"/>
    <property type="evidence" value="ECO:0007669"/>
    <property type="project" value="TreeGrafter"/>
</dbReference>
<evidence type="ECO:0000256" key="4">
    <source>
        <dbReference type="ARBA" id="ARBA00022552"/>
    </source>
</evidence>
<evidence type="ECO:0000256" key="6">
    <source>
        <dbReference type="ARBA" id="ARBA00023274"/>
    </source>
</evidence>
<evidence type="ECO:0000313" key="10">
    <source>
        <dbReference type="EMBL" id="POM57597.1"/>
    </source>
</evidence>
<dbReference type="Proteomes" id="UP000237271">
    <property type="component" value="Unassembled WGS sequence"/>
</dbReference>
<dbReference type="InterPro" id="IPR016024">
    <property type="entry name" value="ARM-type_fold"/>
</dbReference>
<dbReference type="GO" id="GO:0030515">
    <property type="term" value="F:snoRNA binding"/>
    <property type="evidence" value="ECO:0007669"/>
    <property type="project" value="TreeGrafter"/>
</dbReference>
<protein>
    <recommendedName>
        <fullName evidence="7">HEAT repeat-containing protein 1</fullName>
    </recommendedName>
</protein>
<name>A0A2P4WWC2_9STRA</name>
<evidence type="ECO:0000256" key="8">
    <source>
        <dbReference type="SAM" id="MobiDB-lite"/>
    </source>
</evidence>
<dbReference type="EMBL" id="NCKW01020623">
    <property type="protein sequence ID" value="POM57597.1"/>
    <property type="molecule type" value="Genomic_DNA"/>
</dbReference>
<evidence type="ECO:0000259" key="9">
    <source>
        <dbReference type="SMART" id="SM01036"/>
    </source>
</evidence>
<dbReference type="SUPFAM" id="SSF48371">
    <property type="entry name" value="ARM repeat"/>
    <property type="match status" value="1"/>
</dbReference>
<dbReference type="InterPro" id="IPR012954">
    <property type="entry name" value="BP28_C_dom"/>
</dbReference>
<evidence type="ECO:0000256" key="2">
    <source>
        <dbReference type="ARBA" id="ARBA00010559"/>
    </source>
</evidence>
<sequence length="716" mass="80171">MDDDEEGDVLQHSYLLLAQLDLLYFRRVAREQSVHDDESGFWTALARESMEILGALQQLLSTPGFVAVISELLHHDNSLVRKKAMQLFNERLQEERESLSSGEALLFIDMLDELDAILQNRNGTENSVNIQTALLSVDILARNFATNHTKRFQQILPTIVKYVDQDVVSASPMVLHLFGCSFVCLSSICRAVGPVVFPLLPKFFPRLLSGIEFCSSTIGVSGTKAVLQCLLAALEVFTDKIPQFLGPYLPSVTRALLTPALLSSAPSNAEVLMSVDCCFLNLCNHVELRQLLPTLFGAYEHVLTLESDMSVTRLFSVVGIIVNDLDSSAIRKHLPSFARFIFCTVERGSADLRQLLPTLFGAYEHVLTLESDVSVTRLFSVVGIVVNDLDSSAIRKHLPSFARFFVTALDARRVHASKLQDLEEVEEEVLECLVQFILKLSEKQLKPLFLKLAEWAQTRIGSSGKCGDISRLISFFKLVAKLSERLRGIFVPYYAHVLEFMTSALRESRKVLMQKPPRSSEDSESDDDDFFASEDEPPAKKTKLIALSTVDEKAERGRNTLLMVTVVRAMDGCFVHDNDGFIEKDRFDVVLAPLVDVLDVLQYDASMREFVLETVAPCLANLAWAAKSDLLWKPLHYAVLMKSRGENALVRLAALVTVEKCYQVIGDEFLAMLPESIPFLAELMEDTNDEVEKTCHRVIKQIEDISGESLDQYLTT</sequence>
<evidence type="ECO:0000256" key="3">
    <source>
        <dbReference type="ARBA" id="ARBA00022517"/>
    </source>
</evidence>
<feature type="region of interest" description="Disordered" evidence="8">
    <location>
        <begin position="512"/>
        <end position="536"/>
    </location>
</feature>
<keyword evidence="11" id="KW-1185">Reference proteome</keyword>
<organism evidence="10 11">
    <name type="scientific">Phytophthora palmivora</name>
    <dbReference type="NCBI Taxonomy" id="4796"/>
    <lineage>
        <taxon>Eukaryota</taxon>
        <taxon>Sar</taxon>
        <taxon>Stramenopiles</taxon>
        <taxon>Oomycota</taxon>
        <taxon>Peronosporomycetes</taxon>
        <taxon>Peronosporales</taxon>
        <taxon>Peronosporaceae</taxon>
        <taxon>Phytophthora</taxon>
    </lineage>
</organism>
<comment type="function">
    <text evidence="7">Involved in nucleolar processing of pre-18S ribosomal RNA.</text>
</comment>
<dbReference type="AlphaFoldDB" id="A0A2P4WWC2"/>
<dbReference type="Pfam" id="PF08146">
    <property type="entry name" value="BP28CT"/>
    <property type="match status" value="1"/>
</dbReference>
<evidence type="ECO:0000256" key="7">
    <source>
        <dbReference type="RuleBase" id="RU367065"/>
    </source>
</evidence>
<keyword evidence="6 7" id="KW-0687">Ribonucleoprotein</keyword>
<proteinExistence type="inferred from homology"/>
<gene>
    <name evidence="10" type="ORF">PHPALM_37866</name>
</gene>
<keyword evidence="3 7" id="KW-0690">Ribosome biogenesis</keyword>
<evidence type="ECO:0000256" key="1">
    <source>
        <dbReference type="ARBA" id="ARBA00004604"/>
    </source>
</evidence>
<reference evidence="10 11" key="1">
    <citation type="journal article" date="2017" name="Genome Biol. Evol.">
        <title>Phytophthora megakarya and P. palmivora, closely related causal agents of cacao black pod rot, underwent increases in genome sizes and gene numbers by different mechanisms.</title>
        <authorList>
            <person name="Ali S.S."/>
            <person name="Shao J."/>
            <person name="Lary D.J."/>
            <person name="Kronmiller B."/>
            <person name="Shen D."/>
            <person name="Strem M.D."/>
            <person name="Amoako-Attah I."/>
            <person name="Akrofi A.Y."/>
            <person name="Begoude B.A."/>
            <person name="Ten Hoopen G.M."/>
            <person name="Coulibaly K."/>
            <person name="Kebe B.I."/>
            <person name="Melnick R.L."/>
            <person name="Guiltinan M.J."/>
            <person name="Tyler B.M."/>
            <person name="Meinhardt L.W."/>
            <person name="Bailey B.A."/>
        </authorList>
    </citation>
    <scope>NUCLEOTIDE SEQUENCE [LARGE SCALE GENOMIC DNA]</scope>
    <source>
        <strain evidence="11">sbr112.9</strain>
    </source>
</reference>
<dbReference type="SMART" id="SM01036">
    <property type="entry name" value="BP28CT"/>
    <property type="match status" value="1"/>
</dbReference>
<comment type="subcellular location">
    <subcellularLocation>
        <location evidence="1 7">Nucleus</location>
        <location evidence="1 7">Nucleolus</location>
    </subcellularLocation>
</comment>
<dbReference type="InterPro" id="IPR040191">
    <property type="entry name" value="UTP10"/>
</dbReference>
<evidence type="ECO:0000256" key="5">
    <source>
        <dbReference type="ARBA" id="ARBA00023242"/>
    </source>
</evidence>
<feature type="compositionally biased region" description="Acidic residues" evidence="8">
    <location>
        <begin position="522"/>
        <end position="536"/>
    </location>
</feature>
<dbReference type="OrthoDB" id="31183at2759"/>
<feature type="domain" description="BP28 C-terminal" evidence="9">
    <location>
        <begin position="391"/>
        <end position="581"/>
    </location>
</feature>
<dbReference type="GO" id="GO:0045943">
    <property type="term" value="P:positive regulation of transcription by RNA polymerase I"/>
    <property type="evidence" value="ECO:0007669"/>
    <property type="project" value="TreeGrafter"/>
</dbReference>
<keyword evidence="5 7" id="KW-0539">Nucleus</keyword>
<accession>A0A2P4WWC2</accession>
<dbReference type="Gene3D" id="1.25.10.10">
    <property type="entry name" value="Leucine-rich Repeat Variant"/>
    <property type="match status" value="1"/>
</dbReference>
<dbReference type="PANTHER" id="PTHR13457:SF1">
    <property type="entry name" value="HEAT REPEAT-CONTAINING PROTEIN 1"/>
    <property type="match status" value="1"/>
</dbReference>
<dbReference type="GO" id="GO:0034455">
    <property type="term" value="C:t-UTP complex"/>
    <property type="evidence" value="ECO:0007669"/>
    <property type="project" value="TreeGrafter"/>
</dbReference>
<comment type="caution">
    <text evidence="10">The sequence shown here is derived from an EMBL/GenBank/DDBJ whole genome shotgun (WGS) entry which is preliminary data.</text>
</comment>
<evidence type="ECO:0000313" key="11">
    <source>
        <dbReference type="Proteomes" id="UP000237271"/>
    </source>
</evidence>
<dbReference type="InterPro" id="IPR011989">
    <property type="entry name" value="ARM-like"/>
</dbReference>